<organism evidence="1 2">
    <name type="scientific">Crassostrea virginica</name>
    <name type="common">Eastern oyster</name>
    <dbReference type="NCBI Taxonomy" id="6565"/>
    <lineage>
        <taxon>Eukaryota</taxon>
        <taxon>Metazoa</taxon>
        <taxon>Spiralia</taxon>
        <taxon>Lophotrochozoa</taxon>
        <taxon>Mollusca</taxon>
        <taxon>Bivalvia</taxon>
        <taxon>Autobranchia</taxon>
        <taxon>Pteriomorphia</taxon>
        <taxon>Ostreida</taxon>
        <taxon>Ostreoidea</taxon>
        <taxon>Ostreidae</taxon>
        <taxon>Crassostrea</taxon>
    </lineage>
</organism>
<reference evidence="2" key="1">
    <citation type="submission" date="2025-08" db="UniProtKB">
        <authorList>
            <consortium name="RefSeq"/>
        </authorList>
    </citation>
    <scope>IDENTIFICATION</scope>
    <source>
        <tissue evidence="2">Whole sample</tissue>
    </source>
</reference>
<dbReference type="AlphaFoldDB" id="A0A8B8CXA8"/>
<proteinExistence type="predicted"/>
<keyword evidence="1" id="KW-1185">Reference proteome</keyword>
<gene>
    <name evidence="2" type="primary">LOC111122684</name>
</gene>
<protein>
    <submittedName>
        <fullName evidence="2">Uncharacterized protein LOC111122684</fullName>
    </submittedName>
</protein>
<dbReference type="GeneID" id="111122684"/>
<dbReference type="RefSeq" id="XP_022320260.1">
    <property type="nucleotide sequence ID" value="XM_022464552.1"/>
</dbReference>
<sequence length="150" mass="16722">MNEKDKLQTFKQVHVNPREQVKCPGTARNPIMETMHFYAVYGAMLCHYNQCSEPQVGVSQTTSEETRLIVQHVESGSPAAVAGVVKGDVLLCLDDVEASLYFEGDFCHYLAPKRMKWTLKSHSESLSPPILLIPNTIPKDSADTAKERSN</sequence>
<dbReference type="KEGG" id="cvn:111122684"/>
<accession>A0A8B8CXA8</accession>
<evidence type="ECO:0000313" key="2">
    <source>
        <dbReference type="RefSeq" id="XP_022320260.1"/>
    </source>
</evidence>
<name>A0A8B8CXA8_CRAVI</name>
<dbReference type="Gene3D" id="2.30.42.10">
    <property type="match status" value="1"/>
</dbReference>
<evidence type="ECO:0000313" key="1">
    <source>
        <dbReference type="Proteomes" id="UP000694844"/>
    </source>
</evidence>
<dbReference type="SUPFAM" id="SSF50156">
    <property type="entry name" value="PDZ domain-like"/>
    <property type="match status" value="1"/>
</dbReference>
<dbReference type="InterPro" id="IPR036034">
    <property type="entry name" value="PDZ_sf"/>
</dbReference>
<dbReference type="Proteomes" id="UP000694844">
    <property type="component" value="Chromosome 3"/>
</dbReference>